<accession>A0A5M9JG37</accession>
<dbReference type="PANTHER" id="PTHR10039:SF15">
    <property type="entry name" value="NACHT DOMAIN-CONTAINING PROTEIN"/>
    <property type="match status" value="1"/>
</dbReference>
<dbReference type="PANTHER" id="PTHR10039">
    <property type="entry name" value="AMELOGENIN"/>
    <property type="match status" value="1"/>
</dbReference>
<dbReference type="AlphaFoldDB" id="A0A5M9JG37"/>
<reference evidence="1 2" key="1">
    <citation type="submission" date="2019-06" db="EMBL/GenBank/DDBJ databases">
        <title>Genome Sequence of the Brown Rot Fungal Pathogen Monilinia fructicola.</title>
        <authorList>
            <person name="De Miccolis Angelini R.M."/>
            <person name="Landi L."/>
            <person name="Abate D."/>
            <person name="Pollastro S."/>
            <person name="Romanazzi G."/>
            <person name="Faretra F."/>
        </authorList>
    </citation>
    <scope>NUCLEOTIDE SEQUENCE [LARGE SCALE GENOMIC DNA]</scope>
    <source>
        <strain evidence="1 2">Mfrc123</strain>
    </source>
</reference>
<dbReference type="Proteomes" id="UP000322873">
    <property type="component" value="Unassembled WGS sequence"/>
</dbReference>
<evidence type="ECO:0008006" key="3">
    <source>
        <dbReference type="Google" id="ProtNLM"/>
    </source>
</evidence>
<organism evidence="1 2">
    <name type="scientific">Monilinia fructicola</name>
    <name type="common">Brown rot fungus</name>
    <name type="synonym">Ciboria fructicola</name>
    <dbReference type="NCBI Taxonomy" id="38448"/>
    <lineage>
        <taxon>Eukaryota</taxon>
        <taxon>Fungi</taxon>
        <taxon>Dikarya</taxon>
        <taxon>Ascomycota</taxon>
        <taxon>Pezizomycotina</taxon>
        <taxon>Leotiomycetes</taxon>
        <taxon>Helotiales</taxon>
        <taxon>Sclerotiniaceae</taxon>
        <taxon>Monilinia</taxon>
    </lineage>
</organism>
<keyword evidence="2" id="KW-1185">Reference proteome</keyword>
<sequence length="463" mass="52960">MGLCLSFIAVVEIVQQFTHPFSWGYLKIPREEFENQLKESIVTLYWKILQYEATAINNFTRYAASIVREDDWKTLLKDVEDYKNNFMTDLPLNDSQTTRPYLTYTSGLVRGLLRLGQRVKKVIIVMDALDESVDSRKSEEEDIECDDERSKEQLMNRITLVLMNSVGGMFKWVTLQLAIMSPIEGQTFFPGTIQIQLQNIENRNMSLEQSLNDAYESVYISNNKLGTYNSSVSMALYKWLLCCEISLLTEEVVKIIELSFDHDPKFEKVTRNLLSAKVVLHCCSNFFIQSAEDTFRFAHLSVEEYLVYHGGVKAEFQPEKCHLFAMKMCLALLTSKRISPVSRQEHRPKGIKEARIWPRSPHLFSGGIPRLTLETSEEGQVTSLRNTLGAAFNLPEVIEIGLKKYREEIDASICTGLEPLLVAIRYSNPDSVKYLLDQDANPQEASGSYSRVRSGTVNWMTAD</sequence>
<name>A0A5M9JG37_MONFR</name>
<dbReference type="EMBL" id="VICG01000011">
    <property type="protein sequence ID" value="KAA8567283.1"/>
    <property type="molecule type" value="Genomic_DNA"/>
</dbReference>
<gene>
    <name evidence="1" type="ORF">EYC84_010317</name>
</gene>
<comment type="caution">
    <text evidence="1">The sequence shown here is derived from an EMBL/GenBank/DDBJ whole genome shotgun (WGS) entry which is preliminary data.</text>
</comment>
<evidence type="ECO:0000313" key="1">
    <source>
        <dbReference type="EMBL" id="KAA8567283.1"/>
    </source>
</evidence>
<proteinExistence type="predicted"/>
<protein>
    <recommendedName>
        <fullName evidence="3">NWD NACHT-NTPase N-terminal domain-containing protein</fullName>
    </recommendedName>
</protein>
<evidence type="ECO:0000313" key="2">
    <source>
        <dbReference type="Proteomes" id="UP000322873"/>
    </source>
</evidence>